<keyword evidence="3" id="KW-1185">Reference proteome</keyword>
<comment type="caution">
    <text evidence="2">The sequence shown here is derived from an EMBL/GenBank/DDBJ whole genome shotgun (WGS) entry which is preliminary data.</text>
</comment>
<feature type="non-terminal residue" evidence="2">
    <location>
        <position position="69"/>
    </location>
</feature>
<gene>
    <name evidence="2" type="ORF">ACETWP_17410</name>
</gene>
<evidence type="ECO:0000313" key="2">
    <source>
        <dbReference type="EMBL" id="MFB0836370.1"/>
    </source>
</evidence>
<reference evidence="2 3" key="1">
    <citation type="submission" date="2024-09" db="EMBL/GenBank/DDBJ databases">
        <authorList>
            <person name="Salinas-Garcia M.A."/>
            <person name="Prieme A."/>
        </authorList>
    </citation>
    <scope>NUCLEOTIDE SEQUENCE [LARGE SCALE GENOMIC DNA]</scope>
    <source>
        <strain evidence="2 3">DSM 21081</strain>
    </source>
</reference>
<sequence length="69" mass="7232">AKAEAIYDRVHAQAQLLKDTATPATGPGGTGPHGTDQGGTDQGGADVPGEREERTMDQLRTDVFADHML</sequence>
<name>A0ABV4URS9_9MICC</name>
<feature type="compositionally biased region" description="Gly residues" evidence="1">
    <location>
        <begin position="26"/>
        <end position="42"/>
    </location>
</feature>
<feature type="region of interest" description="Disordered" evidence="1">
    <location>
        <begin position="17"/>
        <end position="69"/>
    </location>
</feature>
<dbReference type="RefSeq" id="WP_373973545.1">
    <property type="nucleotide sequence ID" value="NZ_JBHDLJ010000055.1"/>
</dbReference>
<dbReference type="Proteomes" id="UP001575652">
    <property type="component" value="Unassembled WGS sequence"/>
</dbReference>
<dbReference type="EMBL" id="JBHDLJ010000055">
    <property type="protein sequence ID" value="MFB0836370.1"/>
    <property type="molecule type" value="Genomic_DNA"/>
</dbReference>
<protein>
    <submittedName>
        <fullName evidence="2">Uncharacterized protein</fullName>
    </submittedName>
</protein>
<accession>A0ABV4URS9</accession>
<evidence type="ECO:0000256" key="1">
    <source>
        <dbReference type="SAM" id="MobiDB-lite"/>
    </source>
</evidence>
<proteinExistence type="predicted"/>
<evidence type="ECO:0000313" key="3">
    <source>
        <dbReference type="Proteomes" id="UP001575652"/>
    </source>
</evidence>
<organism evidence="2 3">
    <name type="scientific">Arthrobacter halodurans</name>
    <dbReference type="NCBI Taxonomy" id="516699"/>
    <lineage>
        <taxon>Bacteria</taxon>
        <taxon>Bacillati</taxon>
        <taxon>Actinomycetota</taxon>
        <taxon>Actinomycetes</taxon>
        <taxon>Micrococcales</taxon>
        <taxon>Micrococcaceae</taxon>
        <taxon>Arthrobacter</taxon>
    </lineage>
</organism>
<feature type="non-terminal residue" evidence="2">
    <location>
        <position position="1"/>
    </location>
</feature>
<feature type="compositionally biased region" description="Basic and acidic residues" evidence="1">
    <location>
        <begin position="48"/>
        <end position="69"/>
    </location>
</feature>